<keyword evidence="2" id="KW-0479">Metal-binding</keyword>
<evidence type="ECO:0000256" key="7">
    <source>
        <dbReference type="ARBA" id="ARBA00023015"/>
    </source>
</evidence>
<dbReference type="Pfam" id="PF21319">
    <property type="entry name" value="zf-FCS_1"/>
    <property type="match status" value="1"/>
</dbReference>
<feature type="domain" description="FCS-type" evidence="12">
    <location>
        <begin position="1"/>
        <end position="28"/>
    </location>
</feature>
<dbReference type="GO" id="GO:0005634">
    <property type="term" value="C:nucleus"/>
    <property type="evidence" value="ECO:0007669"/>
    <property type="project" value="UniProtKB-SubCell"/>
</dbReference>
<dbReference type="GO" id="GO:0042393">
    <property type="term" value="F:histone binding"/>
    <property type="evidence" value="ECO:0007669"/>
    <property type="project" value="TreeGrafter"/>
</dbReference>
<feature type="repeat" description="MBT" evidence="11">
    <location>
        <begin position="1"/>
        <end position="113"/>
    </location>
</feature>
<protein>
    <submittedName>
        <fullName evidence="13">(spotted green pufferfish) hypothetical protein</fullName>
    </submittedName>
</protein>
<dbReference type="PROSITE" id="PS51079">
    <property type="entry name" value="MBT"/>
    <property type="match status" value="4"/>
</dbReference>
<dbReference type="SUPFAM" id="SSF63748">
    <property type="entry name" value="Tudor/PWWP/MBT"/>
    <property type="match status" value="4"/>
</dbReference>
<evidence type="ECO:0000259" key="12">
    <source>
        <dbReference type="PROSITE" id="PS51024"/>
    </source>
</evidence>
<feature type="repeat" description="MBT" evidence="11">
    <location>
        <begin position="121"/>
        <end position="255"/>
    </location>
</feature>
<dbReference type="GO" id="GO:0003682">
    <property type="term" value="F:chromatin binding"/>
    <property type="evidence" value="ECO:0007669"/>
    <property type="project" value="TreeGrafter"/>
</dbReference>
<evidence type="ECO:0000256" key="2">
    <source>
        <dbReference type="ARBA" id="ARBA00022723"/>
    </source>
</evidence>
<evidence type="ECO:0000256" key="4">
    <source>
        <dbReference type="ARBA" id="ARBA00022771"/>
    </source>
</evidence>
<dbReference type="Gene3D" id="2.30.30.140">
    <property type="match status" value="4"/>
</dbReference>
<dbReference type="EMBL" id="CAAE01014738">
    <property type="protein sequence ID" value="CAG04513.1"/>
    <property type="molecule type" value="Genomic_DNA"/>
</dbReference>
<dbReference type="PANTHER" id="PTHR12247">
    <property type="entry name" value="POLYCOMB GROUP PROTEIN"/>
    <property type="match status" value="1"/>
</dbReference>
<dbReference type="GO" id="GO:0006325">
    <property type="term" value="P:chromatin organization"/>
    <property type="evidence" value="ECO:0007669"/>
    <property type="project" value="UniProtKB-KW"/>
</dbReference>
<sequence length="462" mass="51643">VCEMCGYSGSINTFFSRTKRFCSMSCSRSYSSNSKKFSILARLQGRPPSKKAKVLNKVNKAPPPPVATEGYKALLRYEGFEHDSSHDFWCSLVLGEVNPIGWCAMTSKLLVPPQDVKQTIPDWKAYLMLKLVGANTLPVDFYSKVKPDALPLPLGRIPLLRLPHATVTLRSSQLTESMKPSVKVGTRVEVVDPKHVSRTRVANVAAVVGGRLQLIYADQSDSPDNTISDFWCHTWSPLVHPIGWSFRVGHAIKAPDERTSGVRLGADPDAECAPQPRFVYMDGGFFEKGMKLEAIDPLNLGSICVATVQKVLLDGYLMVAVDGSTSDNTSDWFCYHASSHSILPINFCKKNNIPLTVPNGYDCRTFSWEEYLEKTRAKAAPARLFYTDYPGHGFCPNMKLEAVDLMEPRLVCVATVRRCVGRLLLIHFDGWEDEFDQWVDYESPDIYPAGWCELMGYQLQPP</sequence>
<keyword evidence="7" id="KW-0805">Transcription regulation</keyword>
<evidence type="ECO:0000256" key="1">
    <source>
        <dbReference type="ARBA" id="ARBA00004123"/>
    </source>
</evidence>
<evidence type="ECO:0000256" key="5">
    <source>
        <dbReference type="ARBA" id="ARBA00022833"/>
    </source>
</evidence>
<comment type="caution">
    <text evidence="13">The sequence shown here is derived from an EMBL/GenBank/DDBJ whole genome shotgun (WGS) entry which is preliminary data.</text>
</comment>
<keyword evidence="9" id="KW-0539">Nucleus</keyword>
<evidence type="ECO:0000256" key="11">
    <source>
        <dbReference type="PROSITE-ProRule" id="PRU00459"/>
    </source>
</evidence>
<name>Q4S4B9_TETNG</name>
<keyword evidence="6" id="KW-0156">Chromatin regulator</keyword>
<evidence type="ECO:0000256" key="3">
    <source>
        <dbReference type="ARBA" id="ARBA00022737"/>
    </source>
</evidence>
<dbReference type="GO" id="GO:0008270">
    <property type="term" value="F:zinc ion binding"/>
    <property type="evidence" value="ECO:0007669"/>
    <property type="project" value="UniProtKB-KW"/>
</dbReference>
<reference evidence="13" key="2">
    <citation type="submission" date="2004-02" db="EMBL/GenBank/DDBJ databases">
        <authorList>
            <consortium name="Genoscope"/>
            <consortium name="Whitehead Institute Centre for Genome Research"/>
        </authorList>
    </citation>
    <scope>NUCLEOTIDE SEQUENCE</scope>
</reference>
<dbReference type="Pfam" id="PF02820">
    <property type="entry name" value="MBT"/>
    <property type="match status" value="4"/>
</dbReference>
<comment type="subcellular location">
    <subcellularLocation>
        <location evidence="1">Nucleus</location>
    </subcellularLocation>
</comment>
<dbReference type="InterPro" id="IPR050548">
    <property type="entry name" value="PcG_chromatin_remod_factors"/>
</dbReference>
<dbReference type="KEGG" id="tng:GSTEN00024245G001"/>
<dbReference type="Gene3D" id="3.30.60.160">
    <property type="match status" value="1"/>
</dbReference>
<proteinExistence type="predicted"/>
<feature type="repeat" description="MBT" evidence="11">
    <location>
        <begin position="259"/>
        <end position="358"/>
    </location>
</feature>
<dbReference type="InterPro" id="IPR012313">
    <property type="entry name" value="Znf_FCS"/>
</dbReference>
<keyword evidence="3" id="KW-0677">Repeat</keyword>
<gene>
    <name evidence="13" type="ORF">GSTENG00024245001</name>
</gene>
<dbReference type="AlphaFoldDB" id="Q4S4B9"/>
<evidence type="ECO:0000256" key="8">
    <source>
        <dbReference type="ARBA" id="ARBA00023163"/>
    </source>
</evidence>
<dbReference type="PROSITE" id="PS51024">
    <property type="entry name" value="ZF_FCS"/>
    <property type="match status" value="1"/>
</dbReference>
<keyword evidence="8" id="KW-0804">Transcription</keyword>
<reference evidence="13" key="1">
    <citation type="journal article" date="2004" name="Nature">
        <title>Genome duplication in the teleost fish Tetraodon nigroviridis reveals the early vertebrate proto-karyotype.</title>
        <authorList>
            <person name="Jaillon O."/>
            <person name="Aury J.-M."/>
            <person name="Brunet F."/>
            <person name="Petit J.-L."/>
            <person name="Stange-Thomann N."/>
            <person name="Mauceli E."/>
            <person name="Bouneau L."/>
            <person name="Fischer C."/>
            <person name="Ozouf-Costaz C."/>
            <person name="Bernot A."/>
            <person name="Nicaud S."/>
            <person name="Jaffe D."/>
            <person name="Fisher S."/>
            <person name="Lutfalla G."/>
            <person name="Dossat C."/>
            <person name="Segurens B."/>
            <person name="Dasilva C."/>
            <person name="Salanoubat M."/>
            <person name="Levy M."/>
            <person name="Boudet N."/>
            <person name="Castellano S."/>
            <person name="Anthouard V."/>
            <person name="Jubin C."/>
            <person name="Castelli V."/>
            <person name="Katinka M."/>
            <person name="Vacherie B."/>
            <person name="Biemont C."/>
            <person name="Skalli Z."/>
            <person name="Cattolico L."/>
            <person name="Poulain J."/>
            <person name="De Berardinis V."/>
            <person name="Cruaud C."/>
            <person name="Duprat S."/>
            <person name="Brottier P."/>
            <person name="Coutanceau J.-P."/>
            <person name="Gouzy J."/>
            <person name="Parra G."/>
            <person name="Lardier G."/>
            <person name="Chapple C."/>
            <person name="McKernan K.J."/>
            <person name="McEwan P."/>
            <person name="Bosak S."/>
            <person name="Kellis M."/>
            <person name="Volff J.-N."/>
            <person name="Guigo R."/>
            <person name="Zody M.C."/>
            <person name="Mesirov J."/>
            <person name="Lindblad-Toh K."/>
            <person name="Birren B."/>
            <person name="Nusbaum C."/>
            <person name="Kahn D."/>
            <person name="Robinson-Rechavi M."/>
            <person name="Laudet V."/>
            <person name="Schachter V."/>
            <person name="Quetier F."/>
            <person name="Saurin W."/>
            <person name="Scarpelli C."/>
            <person name="Wincker P."/>
            <person name="Lander E.S."/>
            <person name="Weissenbach J."/>
            <person name="Roest Crollius H."/>
        </authorList>
    </citation>
    <scope>NUCLEOTIDE SEQUENCE [LARGE SCALE GENOMIC DNA]</scope>
</reference>
<evidence type="ECO:0000256" key="6">
    <source>
        <dbReference type="ARBA" id="ARBA00022853"/>
    </source>
</evidence>
<dbReference type="InterPro" id="IPR038603">
    <property type="entry name" value="Znf_FCS_sf"/>
</dbReference>
<dbReference type="GO" id="GO:0045892">
    <property type="term" value="P:negative regulation of DNA-templated transcription"/>
    <property type="evidence" value="ECO:0007669"/>
    <property type="project" value="TreeGrafter"/>
</dbReference>
<evidence type="ECO:0000256" key="9">
    <source>
        <dbReference type="ARBA" id="ARBA00023242"/>
    </source>
</evidence>
<keyword evidence="4 10" id="KW-0863">Zinc-finger</keyword>
<dbReference type="InterPro" id="IPR004092">
    <property type="entry name" value="Mbt"/>
</dbReference>
<dbReference type="SMART" id="SM00561">
    <property type="entry name" value="MBT"/>
    <property type="match status" value="3"/>
</dbReference>
<keyword evidence="5" id="KW-0862">Zinc</keyword>
<feature type="repeat" description="MBT" evidence="11">
    <location>
        <begin position="366"/>
        <end position="462"/>
    </location>
</feature>
<dbReference type="CDD" id="cd20098">
    <property type="entry name" value="MBT_dSfmbt-like_rpt2"/>
    <property type="match status" value="1"/>
</dbReference>
<dbReference type="OrthoDB" id="5800688at2759"/>
<feature type="non-terminal residue" evidence="13">
    <location>
        <position position="462"/>
    </location>
</feature>
<evidence type="ECO:0000313" key="13">
    <source>
        <dbReference type="EMBL" id="CAG04513.1"/>
    </source>
</evidence>
<feature type="non-terminal residue" evidence="13">
    <location>
        <position position="1"/>
    </location>
</feature>
<evidence type="ECO:0000256" key="10">
    <source>
        <dbReference type="PROSITE-ProRule" id="PRU00367"/>
    </source>
</evidence>
<dbReference type="CDD" id="cd20100">
    <property type="entry name" value="MBT_dSfmbt-like_rpt4"/>
    <property type="match status" value="1"/>
</dbReference>
<organism evidence="13">
    <name type="scientific">Tetraodon nigroviridis</name>
    <name type="common">Spotted green pufferfish</name>
    <name type="synonym">Chelonodon nigroviridis</name>
    <dbReference type="NCBI Taxonomy" id="99883"/>
    <lineage>
        <taxon>Eukaryota</taxon>
        <taxon>Metazoa</taxon>
        <taxon>Chordata</taxon>
        <taxon>Craniata</taxon>
        <taxon>Vertebrata</taxon>
        <taxon>Euteleostomi</taxon>
        <taxon>Actinopterygii</taxon>
        <taxon>Neopterygii</taxon>
        <taxon>Teleostei</taxon>
        <taxon>Neoteleostei</taxon>
        <taxon>Acanthomorphata</taxon>
        <taxon>Eupercaria</taxon>
        <taxon>Tetraodontiformes</taxon>
        <taxon>Tetradontoidea</taxon>
        <taxon>Tetraodontidae</taxon>
        <taxon>Tetraodon</taxon>
    </lineage>
</organism>
<dbReference type="PANTHER" id="PTHR12247:SF131">
    <property type="entry name" value="LD05287P"/>
    <property type="match status" value="1"/>
</dbReference>
<accession>Q4S4B9</accession>